<reference evidence="1 2" key="1">
    <citation type="journal article" date="2021" name="Hortic Res">
        <title>High-quality reference genome and annotation aids understanding of berry development for evergreen blueberry (Vaccinium darrowii).</title>
        <authorList>
            <person name="Yu J."/>
            <person name="Hulse-Kemp A.M."/>
            <person name="Babiker E."/>
            <person name="Staton M."/>
        </authorList>
    </citation>
    <scope>NUCLEOTIDE SEQUENCE [LARGE SCALE GENOMIC DNA]</scope>
    <source>
        <strain evidence="2">cv. NJ 8807/NJ 8810</strain>
        <tissue evidence="1">Young leaf</tissue>
    </source>
</reference>
<proteinExistence type="predicted"/>
<organism evidence="1 2">
    <name type="scientific">Vaccinium darrowii</name>
    <dbReference type="NCBI Taxonomy" id="229202"/>
    <lineage>
        <taxon>Eukaryota</taxon>
        <taxon>Viridiplantae</taxon>
        <taxon>Streptophyta</taxon>
        <taxon>Embryophyta</taxon>
        <taxon>Tracheophyta</taxon>
        <taxon>Spermatophyta</taxon>
        <taxon>Magnoliopsida</taxon>
        <taxon>eudicotyledons</taxon>
        <taxon>Gunneridae</taxon>
        <taxon>Pentapetalae</taxon>
        <taxon>asterids</taxon>
        <taxon>Ericales</taxon>
        <taxon>Ericaceae</taxon>
        <taxon>Vaccinioideae</taxon>
        <taxon>Vaccinieae</taxon>
        <taxon>Vaccinium</taxon>
    </lineage>
</organism>
<protein>
    <submittedName>
        <fullName evidence="1">Uncharacterized protein</fullName>
    </submittedName>
</protein>
<accession>A0ACB7XLJ9</accession>
<keyword evidence="2" id="KW-1185">Reference proteome</keyword>
<comment type="caution">
    <text evidence="1">The sequence shown here is derived from an EMBL/GenBank/DDBJ whole genome shotgun (WGS) entry which is preliminary data.</text>
</comment>
<evidence type="ECO:0000313" key="1">
    <source>
        <dbReference type="EMBL" id="KAH7841695.1"/>
    </source>
</evidence>
<evidence type="ECO:0000313" key="2">
    <source>
        <dbReference type="Proteomes" id="UP000828048"/>
    </source>
</evidence>
<dbReference type="Proteomes" id="UP000828048">
    <property type="component" value="Chromosome 10"/>
</dbReference>
<dbReference type="EMBL" id="CM037160">
    <property type="protein sequence ID" value="KAH7841695.1"/>
    <property type="molecule type" value="Genomic_DNA"/>
</dbReference>
<name>A0ACB7XLJ9_9ERIC</name>
<sequence length="1405" mass="157084">MYSSRGGNAYGQQQPYASQSAYSQSMGTAYSGGAVGGPDGGSRHSSMLGGAQESDITGYRGHSSAGAHYGGQYSSVYGSATLSSGQQVSGMSAKGSGTSALEGRSGYGSAISDSAKIAAGDYSLSSGHGYGHKSDQLFSDKISGYSSVDRHQYGERQGAYTGRDLQNVPAGRFGDSIGFDNQHKSDIYDRMDQALLLRQEQMLKAQSLQSASLDGGSRQADYLAARGTSIRHPAQDLISYGGRIDADPRSLSMLSGSSYSGQHASSILGAAPRRNVDDLMYVQSSSNPGYGVSLPPGRDYATGKGLLDASLDMDYLRGGKDDRGGYARELERREERRKEHLREREKDRERDKERERERERDRQRKRERERERERMLERRDKERDRERERGPEVRRERGADNKREQTPPRISKDPVERGASLLTKDLPIRDSPHHEALHRRRSPVKEKRREYACKVHSSSLVVFERDYLSIDKRYPRLFISPECSKVVVNWPRENLRLSIHTPVSFEHDFVLEDAGAEQKERPAITSNEPVKLERATTVWNAKMILMSGLSQNALEELSSERSYDDRVPHFCNMLRFAVLKKDQYLMAIGGPWDPVDGGDPSVDDSSLVQTVLRYAKDVTQLDLKNCRHWNRFLEIHYDRVGKDGLFSHKEITVLYVPDLSDCLPSIETWREQWLAQKKAVAERRRLVAVKKEKSTEKKDGLRDKEVDSSKEVKGDDKSKKKGESEPVGQADVNKKQKDENELKGNAADKDGGEKQESEKKSEVALGDKGNNVEKKEVGESTDVPTSGSGKSGKKKIIKKIVKQKVAVKKEGLDEKNMGENIANSETTGQQNEVPNANAAAVKTFVRKKVVKKVPVAKAVQKDNEGIEPEVKTDKGTECSEDQAKGKSDSSSPAVVQDATVKTTGKKKVIRKVLKRKLAIVQANESVPDDKKDDKEGTTVVQTGKEPKALGKKTVDVEASSEKKISPKTTGKSVALEKHDDLGTSSKGESKVVKEDKKAEKRVDEKSGSASKISKEADKQKNSSKDNHTGKRDKSKEREKLKDEEKKDKEVKDDSRSKSSKDVKEKKQLEEPPRHPGLFLQTRGSKESKLRSISLSLDSLLDYTDKDFEESTFELSLFAESLYEMLQYQMGCRLLVFLQKLRLKFVAKRNQRKRQREETSKGSDKKSSTKRLKTDEVTVEAKSAKTGTQDADGKSSVKEEVTSIDGVENAKPEDADGTQNMKQEAAANEVENVKAEDEMDDDEDPEEDPEEEDPEEPEENEEMMDAIPQPDLPNKENDVVEKTETEIKAEKVVENAKNGEHETPKATSESKPTSGSESKENTEKMETKKSEKAVAVDKELLQAFRFFDRNRVGYIRVEDMRLIIHNLGKFLSYRDVKELVQSALLESNTGRDDHILYNKLVRMTDI</sequence>
<gene>
    <name evidence="1" type="ORF">Vadar_033146</name>
</gene>